<gene>
    <name evidence="2" type="ORF">QYM36_006977</name>
</gene>
<dbReference type="EMBL" id="JAVRJZ010000011">
    <property type="protein sequence ID" value="KAK2716677.1"/>
    <property type="molecule type" value="Genomic_DNA"/>
</dbReference>
<sequence>MNKISKNRSRGSQSRAAKTLAKKKFEKCKKIEKSHESPISKGLKDKGVSSATACLNVYQGKKEELRICLDTLFVNNFPRQEEDYMMFSSDDETLLDTCISAEDSFTDKIEYESPIRKSNILKISTDYHEKSGTGKYVDIAKAKLNQNKSDTLAPKSPENAKCGDTPDISSILDNAESPIKGSNHVKVLADSQKTKRRGRHLKDIVKTNVSHTKNLNVQQQLMKNSKFSGTPSYSLAPENAKYDDTPNFSSILDAVGESDRFKVLADSPRKKGTGRRALKDIVKTNVSHTKCFNVQQQLMNTSKLADTPSHSLAPKSAKSGESLNPFSVFDTVKESNRLKVSPDSSKIKGRGRRTLKEVVKIDVGHTKSLSVEQQPMKSSKLSDTPCASLTSNAVRRPLTRLNNLKISTDSLKIKTREKYATKCNQTKSRSFRKESTKSSKLDISSVSPILDIVENLDSLKTPSDTHQQKEIGGSAAKRIAKTRTSQTQKRSVEQDSKKVAKPSHAPDPLCALGDTQTFVRETRSRNPYVQVVFSSFGMTPSKVISYKRLSNCIPVSISAVNTSKQVNSNASCRTNKEVKMKKSVMPSLQTTCRVSPRKRRNISTNPSKSEIKTVKKSTIKEKSDLLLKSFSNESISSTKKLPSCNKATPRFSSVETKQQKTTSRKTAEKEQKTTYDSTSSVLLQSNGLSPLMISHMSSARVLVKPILKPFQSPLVCTLSPSSSSSVSEPSIAVGCVSDNDDFEDFGFLGCTPLPPVYCGSVKSKPEEEVDISCWNDVSQNVTWQPKSAKELLRKEAERKKVENELIVFAKRKELNQKVETNKVKRIKLNKVRKTIAKSKEFNSKISKKEKGKIVKQNPKIGSNSEKATSKTSKKALKQESTSSKAENPKPTRNKKTNRSATTQKKNRKKPEPEIGKENLKKPKKGKAKQDYMRCLLDVVKNRTFDDNDAFCDMDANLWRFGNGVTSGDMAYASESEVSGLSYLSSATPPLQHSLMDLSRHSLEKKIVPDALLADSKQIQKGTNQFGNPNKTANMKKKLEDLSLSESLVKKKKIKLLSKSSSCSPVNIPNFEYNFMDDDSSDDDSDGLASVSSGNVLNVPYLNEVKLAEKKPKEFVKLSLATKHKDSKL</sequence>
<feature type="compositionally biased region" description="Polar residues" evidence="1">
    <location>
        <begin position="650"/>
        <end position="661"/>
    </location>
</feature>
<feature type="compositionally biased region" description="Basic and acidic residues" evidence="1">
    <location>
        <begin position="842"/>
        <end position="852"/>
    </location>
</feature>
<feature type="region of interest" description="Disordered" evidence="1">
    <location>
        <begin position="636"/>
        <end position="673"/>
    </location>
</feature>
<proteinExistence type="predicted"/>
<feature type="region of interest" description="Disordered" evidence="1">
    <location>
        <begin position="461"/>
        <end position="507"/>
    </location>
</feature>
<dbReference type="AlphaFoldDB" id="A0AA88HVQ0"/>
<keyword evidence="3" id="KW-1185">Reference proteome</keyword>
<feature type="region of interest" description="Disordered" evidence="1">
    <location>
        <begin position="594"/>
        <end position="615"/>
    </location>
</feature>
<comment type="caution">
    <text evidence="2">The sequence shown here is derived from an EMBL/GenBank/DDBJ whole genome shotgun (WGS) entry which is preliminary data.</text>
</comment>
<dbReference type="EMBL" id="JAVRJZ010000011">
    <property type="protein sequence ID" value="KAK2716674.1"/>
    <property type="molecule type" value="Genomic_DNA"/>
</dbReference>
<evidence type="ECO:0000313" key="3">
    <source>
        <dbReference type="Proteomes" id="UP001187531"/>
    </source>
</evidence>
<dbReference type="Proteomes" id="UP001187531">
    <property type="component" value="Unassembled WGS sequence"/>
</dbReference>
<dbReference type="EMBL" id="JAVRJZ010000011">
    <property type="protein sequence ID" value="KAK2716675.1"/>
    <property type="molecule type" value="Genomic_DNA"/>
</dbReference>
<dbReference type="EMBL" id="JAVRJZ010000011">
    <property type="protein sequence ID" value="KAK2716676.1"/>
    <property type="molecule type" value="Genomic_DNA"/>
</dbReference>
<protein>
    <submittedName>
        <fullName evidence="2">Uncharacterized protein</fullName>
    </submittedName>
</protein>
<feature type="region of interest" description="Disordered" evidence="1">
    <location>
        <begin position="1"/>
        <end position="23"/>
    </location>
</feature>
<feature type="region of interest" description="Disordered" evidence="1">
    <location>
        <begin position="842"/>
        <end position="927"/>
    </location>
</feature>
<feature type="compositionally biased region" description="Basic and acidic residues" evidence="1">
    <location>
        <begin position="909"/>
        <end position="920"/>
    </location>
</feature>
<organism evidence="2 3">
    <name type="scientific">Artemia franciscana</name>
    <name type="common">Brine shrimp</name>
    <name type="synonym">Artemia sanfranciscana</name>
    <dbReference type="NCBI Taxonomy" id="6661"/>
    <lineage>
        <taxon>Eukaryota</taxon>
        <taxon>Metazoa</taxon>
        <taxon>Ecdysozoa</taxon>
        <taxon>Arthropoda</taxon>
        <taxon>Crustacea</taxon>
        <taxon>Branchiopoda</taxon>
        <taxon>Anostraca</taxon>
        <taxon>Artemiidae</taxon>
        <taxon>Artemia</taxon>
    </lineage>
</organism>
<evidence type="ECO:0000313" key="2">
    <source>
        <dbReference type="EMBL" id="KAK2716675.1"/>
    </source>
</evidence>
<name>A0AA88HVQ0_ARTSF</name>
<evidence type="ECO:0000256" key="1">
    <source>
        <dbReference type="SAM" id="MobiDB-lite"/>
    </source>
</evidence>
<reference evidence="2" key="1">
    <citation type="submission" date="2023-07" db="EMBL/GenBank/DDBJ databases">
        <title>Chromosome-level genome assembly of Artemia franciscana.</title>
        <authorList>
            <person name="Jo E."/>
        </authorList>
    </citation>
    <scope>NUCLEOTIDE SEQUENCE</scope>
    <source>
        <tissue evidence="2">Whole body</tissue>
    </source>
</reference>
<dbReference type="EMBL" id="JAVRJZ010000011">
    <property type="protein sequence ID" value="KAK2716673.1"/>
    <property type="molecule type" value="Genomic_DNA"/>
</dbReference>
<accession>A0AA88HVQ0</accession>